<feature type="transmembrane region" description="Helical" evidence="2">
    <location>
        <begin position="90"/>
        <end position="108"/>
    </location>
</feature>
<keyword evidence="2" id="KW-0472">Membrane</keyword>
<dbReference type="OrthoDB" id="5187110at2"/>
<protein>
    <submittedName>
        <fullName evidence="3">RDD family protein</fullName>
    </submittedName>
</protein>
<sequence>MLSVLRVDAGSIITVRKDDFLTVSRMFPACYTARGWRPITPARHRYTRPVSTRQHPAPHDGRADPDTPQPPIDPSAVVHADDLASMGRRLGGLLVDWAIASLIGWAFLPGNSPFVLGVWALIQISLVSTIGASFGHAVFGMRVVRVSDGGLPGLLPTLVRTVLLALFIPGLVWGRDGRPAHDRVAGTAVVLLKAIRGRQAR</sequence>
<dbReference type="Proteomes" id="UP000481339">
    <property type="component" value="Unassembled WGS sequence"/>
</dbReference>
<dbReference type="EMBL" id="WBKA01000002">
    <property type="protein sequence ID" value="KAB1632802.1"/>
    <property type="molecule type" value="Genomic_DNA"/>
</dbReference>
<reference evidence="3 4" key="1">
    <citation type="submission" date="2019-09" db="EMBL/GenBank/DDBJ databases">
        <title>Phylogeny of genus Pseudoclavibacter and closely related genus.</title>
        <authorList>
            <person name="Li Y."/>
        </authorList>
    </citation>
    <scope>NUCLEOTIDE SEQUENCE [LARGE SCALE GENOMIC DNA]</scope>
    <source>
        <strain evidence="3 4">JCM 16921</strain>
    </source>
</reference>
<feature type="transmembrane region" description="Helical" evidence="2">
    <location>
        <begin position="151"/>
        <end position="173"/>
    </location>
</feature>
<evidence type="ECO:0000256" key="1">
    <source>
        <dbReference type="SAM" id="MobiDB-lite"/>
    </source>
</evidence>
<organism evidence="3 4">
    <name type="scientific">Pseudoclavibacter caeni</name>
    <dbReference type="NCBI Taxonomy" id="908846"/>
    <lineage>
        <taxon>Bacteria</taxon>
        <taxon>Bacillati</taxon>
        <taxon>Actinomycetota</taxon>
        <taxon>Actinomycetes</taxon>
        <taxon>Micrococcales</taxon>
        <taxon>Microbacteriaceae</taxon>
        <taxon>Pseudoclavibacter</taxon>
    </lineage>
</organism>
<feature type="region of interest" description="Disordered" evidence="1">
    <location>
        <begin position="47"/>
        <end position="74"/>
    </location>
</feature>
<name>A0A7C8FTA1_9MICO</name>
<keyword evidence="2" id="KW-0812">Transmembrane</keyword>
<evidence type="ECO:0000313" key="4">
    <source>
        <dbReference type="Proteomes" id="UP000481339"/>
    </source>
</evidence>
<keyword evidence="4" id="KW-1185">Reference proteome</keyword>
<proteinExistence type="predicted"/>
<feature type="transmembrane region" description="Helical" evidence="2">
    <location>
        <begin position="114"/>
        <end position="139"/>
    </location>
</feature>
<comment type="caution">
    <text evidence="3">The sequence shown here is derived from an EMBL/GenBank/DDBJ whole genome shotgun (WGS) entry which is preliminary data.</text>
</comment>
<accession>A0A7C8FTA1</accession>
<dbReference type="AlphaFoldDB" id="A0A7C8FTA1"/>
<gene>
    <name evidence="3" type="ORF">F8O02_02730</name>
</gene>
<evidence type="ECO:0000256" key="2">
    <source>
        <dbReference type="SAM" id="Phobius"/>
    </source>
</evidence>
<evidence type="ECO:0000313" key="3">
    <source>
        <dbReference type="EMBL" id="KAB1632802.1"/>
    </source>
</evidence>
<keyword evidence="2" id="KW-1133">Transmembrane helix</keyword>